<reference evidence="1" key="1">
    <citation type="journal article" date="2020" name="Stud. Mycol.">
        <title>101 Dothideomycetes genomes: a test case for predicting lifestyles and emergence of pathogens.</title>
        <authorList>
            <person name="Haridas S."/>
            <person name="Albert R."/>
            <person name="Binder M."/>
            <person name="Bloem J."/>
            <person name="Labutti K."/>
            <person name="Salamov A."/>
            <person name="Andreopoulos B."/>
            <person name="Baker S."/>
            <person name="Barry K."/>
            <person name="Bills G."/>
            <person name="Bluhm B."/>
            <person name="Cannon C."/>
            <person name="Castanera R."/>
            <person name="Culley D."/>
            <person name="Daum C."/>
            <person name="Ezra D."/>
            <person name="Gonzalez J."/>
            <person name="Henrissat B."/>
            <person name="Kuo A."/>
            <person name="Liang C."/>
            <person name="Lipzen A."/>
            <person name="Lutzoni F."/>
            <person name="Magnuson J."/>
            <person name="Mondo S."/>
            <person name="Nolan M."/>
            <person name="Ohm R."/>
            <person name="Pangilinan J."/>
            <person name="Park H.-J."/>
            <person name="Ramirez L."/>
            <person name="Alfaro M."/>
            <person name="Sun H."/>
            <person name="Tritt A."/>
            <person name="Yoshinaga Y."/>
            <person name="Zwiers L.-H."/>
            <person name="Turgeon B."/>
            <person name="Goodwin S."/>
            <person name="Spatafora J."/>
            <person name="Crous P."/>
            <person name="Grigoriev I."/>
        </authorList>
    </citation>
    <scope>NUCLEOTIDE SEQUENCE</scope>
    <source>
        <strain evidence="1">CBS 690.94</strain>
    </source>
</reference>
<protein>
    <submittedName>
        <fullName evidence="1">Uncharacterized protein</fullName>
    </submittedName>
</protein>
<gene>
    <name evidence="1" type="ORF">P171DRAFT_513004</name>
</gene>
<feature type="non-terminal residue" evidence="1">
    <location>
        <position position="1"/>
    </location>
</feature>
<sequence length="701" mass="78165">PIYTIKTCRFLNCGELCDAGWKAVPWEGNQGQNFEDASTCLLGSVATFCCPGDQEPPKCQWRGLTPSGDCNPGCDEGEVEVGTQINGCNLRHQSACCSDTSTTHHYGMCKWFGSADLCSGAGGHHSCDDDYKNFVFASSAGFGGEQTCTRGAKSYCCKDIPDDFTDCAWYTKETRQIDLDGYCEPSCPKNSIKLGRQTGDCGWGQGAYCCKGKPEPDIKPPEPGFGGKGAKEFATIIQKYMKNVTCPRDALHPTLHDWYSEPSEAGGPRLPKSIFSVVFRTLFLDANFLSATQLTKRGLELAVKHHLSKRDDECSNDMWVRLLQYSGVLFGYSSSNMTALQNVWDEEFADYYDTQLTYSELNKYFQDRPSLDRSAVLEWIFYNPVDASTGIQTGIEIEKKFCSAGSQSNSRRDATPLAAVHDTKSPRMINEPLDENADEAYAFPSWETILEGIQTNALSFHYARWEYQTGGSSGQDPAPFLELAYWIGPNPGVAPTSQDEYIWNLDRYRDNRDNQRPAGSSPDRWVMFHLHLDPDSNVLDTVNGRTRVGISHVSMFHGWRRRYEGNSWRVDGSERGHRNARGPGFRCDSDDTIQRTSLWYIGAAQGSMEVGVYSRLQVWAWSLFNEGYMSTPGISPIIRGASFLSNGDIDTTSNWAFLERDESSTEFFGASPYRLSFNIRRSGGQVLYEFTIPDPGNPPGS</sequence>
<keyword evidence="2" id="KW-1185">Reference proteome</keyword>
<dbReference type="AlphaFoldDB" id="A0A9P4PMM6"/>
<accession>A0A9P4PMM6</accession>
<name>A0A9P4PMM6_9PLEO</name>
<dbReference type="Proteomes" id="UP000799764">
    <property type="component" value="Unassembled WGS sequence"/>
</dbReference>
<proteinExistence type="predicted"/>
<organism evidence="1 2">
    <name type="scientific">Karstenula rhodostoma CBS 690.94</name>
    <dbReference type="NCBI Taxonomy" id="1392251"/>
    <lineage>
        <taxon>Eukaryota</taxon>
        <taxon>Fungi</taxon>
        <taxon>Dikarya</taxon>
        <taxon>Ascomycota</taxon>
        <taxon>Pezizomycotina</taxon>
        <taxon>Dothideomycetes</taxon>
        <taxon>Pleosporomycetidae</taxon>
        <taxon>Pleosporales</taxon>
        <taxon>Massarineae</taxon>
        <taxon>Didymosphaeriaceae</taxon>
        <taxon>Karstenula</taxon>
    </lineage>
</organism>
<dbReference type="OrthoDB" id="3800228at2759"/>
<comment type="caution">
    <text evidence="1">The sequence shown here is derived from an EMBL/GenBank/DDBJ whole genome shotgun (WGS) entry which is preliminary data.</text>
</comment>
<evidence type="ECO:0000313" key="1">
    <source>
        <dbReference type="EMBL" id="KAF2445694.1"/>
    </source>
</evidence>
<evidence type="ECO:0000313" key="2">
    <source>
        <dbReference type="Proteomes" id="UP000799764"/>
    </source>
</evidence>
<dbReference type="EMBL" id="MU001499">
    <property type="protein sequence ID" value="KAF2445694.1"/>
    <property type="molecule type" value="Genomic_DNA"/>
</dbReference>